<name>A0AAE0J3W9_9PEZI</name>
<dbReference type="GO" id="GO:0033615">
    <property type="term" value="P:mitochondrial proton-transporting ATP synthase complex assembly"/>
    <property type="evidence" value="ECO:0007669"/>
    <property type="project" value="TreeGrafter"/>
</dbReference>
<evidence type="ECO:0000313" key="7">
    <source>
        <dbReference type="EMBL" id="KAK3336429.1"/>
    </source>
</evidence>
<keyword evidence="3" id="KW-0809">Transit peptide</keyword>
<dbReference type="EMBL" id="JAUEPO010000001">
    <property type="protein sequence ID" value="KAK3336429.1"/>
    <property type="molecule type" value="Genomic_DNA"/>
</dbReference>
<comment type="caution">
    <text evidence="7">The sequence shown here is derived from an EMBL/GenBank/DDBJ whole genome shotgun (WGS) entry which is preliminary data.</text>
</comment>
<gene>
    <name evidence="7" type="ORF">B0T19DRAFT_38768</name>
</gene>
<evidence type="ECO:0000256" key="5">
    <source>
        <dbReference type="ARBA" id="ARBA00023186"/>
    </source>
</evidence>
<dbReference type="InterPro" id="IPR042272">
    <property type="entry name" value="ATP12_ATP_synth-F1-assembly_N"/>
</dbReference>
<comment type="similarity">
    <text evidence="2">Belongs to the ATP12 family.</text>
</comment>
<accession>A0AAE0J3W9</accession>
<dbReference type="PANTHER" id="PTHR21013">
    <property type="entry name" value="ATP SYNTHASE MITOCHONDRIAL F1 COMPLEX ASSEMBLY FACTOR 2/ATP12 PROTEIN, MITOCHONDRIAL PRECURSOR"/>
    <property type="match status" value="1"/>
</dbReference>
<comment type="subcellular location">
    <subcellularLocation>
        <location evidence="1">Mitochondrion</location>
    </subcellularLocation>
</comment>
<dbReference type="Pfam" id="PF07542">
    <property type="entry name" value="ATP12"/>
    <property type="match status" value="1"/>
</dbReference>
<feature type="compositionally biased region" description="Basic and acidic residues" evidence="6">
    <location>
        <begin position="99"/>
        <end position="109"/>
    </location>
</feature>
<reference evidence="7" key="1">
    <citation type="journal article" date="2023" name="Mol. Phylogenet. Evol.">
        <title>Genome-scale phylogeny and comparative genomics of the fungal order Sordariales.</title>
        <authorList>
            <person name="Hensen N."/>
            <person name="Bonometti L."/>
            <person name="Westerberg I."/>
            <person name="Brannstrom I.O."/>
            <person name="Guillou S."/>
            <person name="Cros-Aarteil S."/>
            <person name="Calhoun S."/>
            <person name="Haridas S."/>
            <person name="Kuo A."/>
            <person name="Mondo S."/>
            <person name="Pangilinan J."/>
            <person name="Riley R."/>
            <person name="LaButti K."/>
            <person name="Andreopoulos B."/>
            <person name="Lipzen A."/>
            <person name="Chen C."/>
            <person name="Yan M."/>
            <person name="Daum C."/>
            <person name="Ng V."/>
            <person name="Clum A."/>
            <person name="Steindorff A."/>
            <person name="Ohm R.A."/>
            <person name="Martin F."/>
            <person name="Silar P."/>
            <person name="Natvig D.O."/>
            <person name="Lalanne C."/>
            <person name="Gautier V."/>
            <person name="Ament-Velasquez S.L."/>
            <person name="Kruys A."/>
            <person name="Hutchinson M.I."/>
            <person name="Powell A.J."/>
            <person name="Barry K."/>
            <person name="Miller A.N."/>
            <person name="Grigoriev I.V."/>
            <person name="Debuchy R."/>
            <person name="Gladieux P."/>
            <person name="Hiltunen Thoren M."/>
            <person name="Johannesson H."/>
        </authorList>
    </citation>
    <scope>NUCLEOTIDE SEQUENCE</scope>
    <source>
        <strain evidence="7">SMH4131-1</strain>
    </source>
</reference>
<protein>
    <submittedName>
        <fullName evidence="7">Uncharacterized protein</fullName>
    </submittedName>
</protein>
<keyword evidence="4" id="KW-0496">Mitochondrion</keyword>
<evidence type="ECO:0000313" key="8">
    <source>
        <dbReference type="Proteomes" id="UP001286456"/>
    </source>
</evidence>
<organism evidence="7 8">
    <name type="scientific">Cercophora scortea</name>
    <dbReference type="NCBI Taxonomy" id="314031"/>
    <lineage>
        <taxon>Eukaryota</taxon>
        <taxon>Fungi</taxon>
        <taxon>Dikarya</taxon>
        <taxon>Ascomycota</taxon>
        <taxon>Pezizomycotina</taxon>
        <taxon>Sordariomycetes</taxon>
        <taxon>Sordariomycetidae</taxon>
        <taxon>Sordariales</taxon>
        <taxon>Lasiosphaeriaceae</taxon>
        <taxon>Cercophora</taxon>
    </lineage>
</organism>
<proteinExistence type="inferred from homology"/>
<dbReference type="SUPFAM" id="SSF160909">
    <property type="entry name" value="ATP12-like"/>
    <property type="match status" value="1"/>
</dbReference>
<dbReference type="InterPro" id="IPR023335">
    <property type="entry name" value="ATP12_ortho_dom_sf"/>
</dbReference>
<reference evidence="7" key="2">
    <citation type="submission" date="2023-06" db="EMBL/GenBank/DDBJ databases">
        <authorList>
            <consortium name="Lawrence Berkeley National Laboratory"/>
            <person name="Haridas S."/>
            <person name="Hensen N."/>
            <person name="Bonometti L."/>
            <person name="Westerberg I."/>
            <person name="Brannstrom I.O."/>
            <person name="Guillou S."/>
            <person name="Cros-Aarteil S."/>
            <person name="Calhoun S."/>
            <person name="Kuo A."/>
            <person name="Mondo S."/>
            <person name="Pangilinan J."/>
            <person name="Riley R."/>
            <person name="Labutti K."/>
            <person name="Andreopoulos B."/>
            <person name="Lipzen A."/>
            <person name="Chen C."/>
            <person name="Yanf M."/>
            <person name="Daum C."/>
            <person name="Ng V."/>
            <person name="Clum A."/>
            <person name="Steindorff A."/>
            <person name="Ohm R."/>
            <person name="Martin F."/>
            <person name="Silar P."/>
            <person name="Natvig D."/>
            <person name="Lalanne C."/>
            <person name="Gautier V."/>
            <person name="Ament-Velasquez S.L."/>
            <person name="Kruys A."/>
            <person name="Hutchinson M.I."/>
            <person name="Powell A.J."/>
            <person name="Barry K."/>
            <person name="Miller A.N."/>
            <person name="Grigoriev I.V."/>
            <person name="Debuchy R."/>
            <person name="Gladieux P."/>
            <person name="Thoren M.H."/>
            <person name="Johannesson H."/>
        </authorList>
    </citation>
    <scope>NUCLEOTIDE SEQUENCE</scope>
    <source>
        <strain evidence="7">SMH4131-1</strain>
    </source>
</reference>
<feature type="region of interest" description="Disordered" evidence="6">
    <location>
        <begin position="99"/>
        <end position="126"/>
    </location>
</feature>
<dbReference type="Gene3D" id="3.30.2180.10">
    <property type="entry name" value="ATP12-like"/>
    <property type="match status" value="1"/>
</dbReference>
<dbReference type="AlphaFoldDB" id="A0AAE0J3W9"/>
<dbReference type="Proteomes" id="UP001286456">
    <property type="component" value="Unassembled WGS sequence"/>
</dbReference>
<keyword evidence="5" id="KW-0143">Chaperone</keyword>
<sequence>MAPAVPRLSLSLSLSLPLRPSLFLSPCRLQPAAASIHSNAQQPLMAKVVPVYGTGPPPDPPLPTHENGGDPDVETVNAGSRAARRRRQAEMLKQARDIRSAAAAKKDRTVAPAPGSDASKSGGTTGMKRRFWKDVHVSEVDGALQVSLDSRALKRPNSKEPIRIPLSKPHLASALALEWDQLMSATQALKQHLVPLTSLISRAIDIAEDDAAHAATGTTTTPAPIRAAIATSLLRYLDTDSLLCWAPPADPDDPTSPNSALDDEGKSLRDRQEEAATEIVAFLTSRVWPGVTLVPVLDEHSIMPRPQAPGTREVIQGWVLGLSSWELAGLERATLAQKSLLGGARLVVEWSEDGAGVVRDGGSDNAGAEKKRFWGIDQAAHAASVEVDWQIRRWGEVEDTHDVEREDLRRQLGSVILLVSGVGGTKPKL</sequence>
<dbReference type="Gene3D" id="1.10.3580.10">
    <property type="entry name" value="ATP12 ATPase"/>
    <property type="match status" value="1"/>
</dbReference>
<evidence type="ECO:0000256" key="1">
    <source>
        <dbReference type="ARBA" id="ARBA00004173"/>
    </source>
</evidence>
<feature type="region of interest" description="Disordered" evidence="6">
    <location>
        <begin position="53"/>
        <end position="74"/>
    </location>
</feature>
<evidence type="ECO:0000256" key="2">
    <source>
        <dbReference type="ARBA" id="ARBA00008231"/>
    </source>
</evidence>
<keyword evidence="8" id="KW-1185">Reference proteome</keyword>
<dbReference type="GO" id="GO:0005739">
    <property type="term" value="C:mitochondrion"/>
    <property type="evidence" value="ECO:0007669"/>
    <property type="project" value="UniProtKB-SubCell"/>
</dbReference>
<dbReference type="PANTHER" id="PTHR21013:SF10">
    <property type="entry name" value="ATP SYNTHASE MITOCHONDRIAL F1 COMPLEX ASSEMBLY FACTOR 2"/>
    <property type="match status" value="1"/>
</dbReference>
<feature type="region of interest" description="Disordered" evidence="6">
    <location>
        <begin position="247"/>
        <end position="270"/>
    </location>
</feature>
<evidence type="ECO:0000256" key="6">
    <source>
        <dbReference type="SAM" id="MobiDB-lite"/>
    </source>
</evidence>
<evidence type="ECO:0000256" key="3">
    <source>
        <dbReference type="ARBA" id="ARBA00022946"/>
    </source>
</evidence>
<evidence type="ECO:0000256" key="4">
    <source>
        <dbReference type="ARBA" id="ARBA00023128"/>
    </source>
</evidence>
<dbReference type="InterPro" id="IPR011419">
    <property type="entry name" value="ATP12_ATP_synth-F1-assembly"/>
</dbReference>